<dbReference type="GeneID" id="26517571"/>
<dbReference type="RefSeq" id="YP_009189345.1">
    <property type="nucleotide sequence ID" value="NC_028675.1"/>
</dbReference>
<reference evidence="1 2" key="1">
    <citation type="journal article" date="2011" name="Genomics">
        <title>Genomic analysis of bacteriophage ?AB1, a ?KMV-like virus infecting multidrug-resistant Acinetobacter baumannii.</title>
        <authorList>
            <person name="Chang K.C."/>
            <person name="Lin N.T."/>
            <person name="Hu A."/>
            <person name="Lin Y.S."/>
            <person name="Chen L.K."/>
            <person name="Lai M.J."/>
        </authorList>
    </citation>
    <scope>NUCLEOTIDE SEQUENCE [LARGE SCALE GENOMIC DNA]</scope>
</reference>
<gene>
    <name evidence="1" type="ORF">phiAB1_gp6</name>
</gene>
<proteinExistence type="predicted"/>
<evidence type="ECO:0000313" key="1">
    <source>
        <dbReference type="EMBL" id="ADQ12710.1"/>
    </source>
</evidence>
<dbReference type="Proteomes" id="UP000008735">
    <property type="component" value="Segment"/>
</dbReference>
<sequence>MQFKYVPYLDEDEPTPDFVCSKCGLVGGCPCCLGF</sequence>
<name>E5KJM1_9CAUD</name>
<keyword evidence="2" id="KW-1185">Reference proteome</keyword>
<accession>E5KJM1</accession>
<dbReference type="KEGG" id="vg:26517571"/>
<organism evidence="1 2">
    <name type="scientific">Acinetobacter phage phiAB1</name>
    <dbReference type="NCBI Taxonomy" id="691318"/>
    <lineage>
        <taxon>Viruses</taxon>
        <taxon>Duplodnaviria</taxon>
        <taxon>Heunggongvirae</taxon>
        <taxon>Uroviricota</taxon>
        <taxon>Caudoviricetes</taxon>
        <taxon>Autographivirales</taxon>
        <taxon>Autoscriptoviridae</taxon>
        <taxon>Beijerinckvirinae</taxon>
        <taxon>Friunavirus</taxon>
        <taxon>Friunavirus AB1</taxon>
    </lineage>
</organism>
<dbReference type="EMBL" id="HQ186308">
    <property type="protein sequence ID" value="ADQ12710.1"/>
    <property type="molecule type" value="Genomic_DNA"/>
</dbReference>
<protein>
    <submittedName>
        <fullName evidence="1">Uncharacterized protein</fullName>
    </submittedName>
</protein>
<evidence type="ECO:0000313" key="2">
    <source>
        <dbReference type="Proteomes" id="UP000008735"/>
    </source>
</evidence>